<dbReference type="Gene3D" id="2.40.10.10">
    <property type="entry name" value="Trypsin-like serine proteases"/>
    <property type="match status" value="2"/>
</dbReference>
<evidence type="ECO:0000256" key="1">
    <source>
        <dbReference type="SAM" id="MobiDB-lite"/>
    </source>
</evidence>
<dbReference type="EMBL" id="CP082781">
    <property type="protein sequence ID" value="UGS26382.1"/>
    <property type="molecule type" value="Genomic_DNA"/>
</dbReference>
<dbReference type="InterPro" id="IPR043504">
    <property type="entry name" value="Peptidase_S1_PA_chymotrypsin"/>
</dbReference>
<organism evidence="4 5">
    <name type="scientific">Microbacterium resistens</name>
    <dbReference type="NCBI Taxonomy" id="156977"/>
    <lineage>
        <taxon>Bacteria</taxon>
        <taxon>Bacillati</taxon>
        <taxon>Actinomycetota</taxon>
        <taxon>Actinomycetes</taxon>
        <taxon>Micrococcales</taxon>
        <taxon>Microbacteriaceae</taxon>
        <taxon>Microbacterium</taxon>
    </lineage>
</organism>
<dbReference type="RefSeq" id="WP_231820101.1">
    <property type="nucleotide sequence ID" value="NZ_CP082781.1"/>
</dbReference>
<feature type="region of interest" description="Disordered" evidence="1">
    <location>
        <begin position="151"/>
        <end position="184"/>
    </location>
</feature>
<evidence type="ECO:0000313" key="4">
    <source>
        <dbReference type="EMBL" id="UGS26382.1"/>
    </source>
</evidence>
<keyword evidence="3" id="KW-0732">Signal</keyword>
<evidence type="ECO:0000256" key="2">
    <source>
        <dbReference type="SAM" id="Phobius"/>
    </source>
</evidence>
<sequence>MKNSFRKAGTLAAVGAAAALAGGGLLVAPAAASDDVAVKSAPVEGAAYDEFALNLLKTDSAVVSVGKNGEGNIVVTQDKDKELSAETKATVAEYAANVSVTAGDPLIAMAQNEIVGGAGYINEDESAVCSVGFSAWNQSGAPALLSAGHCGTPGQTVSRSTPADDDAPSKPTTPDQPAYTPSFLDDAPVGTFDFSIYGGPNNSPEATDISGISITNDQLKAIPAVTDWTSYASGDLAASSTPVTAVGSPTVGQEIQKSGRTTGVTTSTVEAVGVWASVSGQYVYGFLSNGANGTVFGGDSGGSVYSGTTALGVVSGGNEEGSVLFSTDLVNALAQSPGYSVMLDLAEPVVTSPENNGHVQPGTAITGTGPAGLTLLVSRDGGSWTEVGIDDAGNWSFAAPNDPATYEYKLRVKDGGYNRSEIVNHTVIVDEKAVAPVQITAPANGSTVEGPNVAVQGTGEPGAKIALETATADGSGLAGETTVDEAGNWSIAISAPFGEITATANQTAGDKTSKATSTFTVAVPAPAITSPANGSTLTAQPTAITGTGVAGATVNVKLDGVELGEAVAGATVTADGIAALSATVGEDGSWAIAIDSSLALGAHEINATQTIDGATSGANVSTFTLVEPSVPTPQPTDPGNGNGNNPGGLPATGADGGALLGTGIFGGALVLLAGAVLLIARMRRSAAE</sequence>
<feature type="transmembrane region" description="Helical" evidence="2">
    <location>
        <begin position="658"/>
        <end position="680"/>
    </location>
</feature>
<evidence type="ECO:0000256" key="3">
    <source>
        <dbReference type="SAM" id="SignalP"/>
    </source>
</evidence>
<keyword evidence="2" id="KW-0472">Membrane</keyword>
<dbReference type="Gene3D" id="2.60.40.10">
    <property type="entry name" value="Immunoglobulins"/>
    <property type="match status" value="2"/>
</dbReference>
<gene>
    <name evidence="4" type="ORF">K8F61_17415</name>
</gene>
<dbReference type="CDD" id="cd21112">
    <property type="entry name" value="alphaLP-like"/>
    <property type="match status" value="1"/>
</dbReference>
<name>A0ABY3RRF5_9MICO</name>
<protein>
    <submittedName>
        <fullName evidence="4">S1 family peptidase</fullName>
    </submittedName>
</protein>
<accession>A0ABY3RRF5</accession>
<feature type="signal peptide" evidence="3">
    <location>
        <begin position="1"/>
        <end position="32"/>
    </location>
</feature>
<keyword evidence="5" id="KW-1185">Reference proteome</keyword>
<feature type="chain" id="PRO_5046407043" evidence="3">
    <location>
        <begin position="33"/>
        <end position="688"/>
    </location>
</feature>
<dbReference type="InterPro" id="IPR013783">
    <property type="entry name" value="Ig-like_fold"/>
</dbReference>
<reference evidence="4 5" key="1">
    <citation type="submission" date="2023-01" db="EMBL/GenBank/DDBJ databases">
        <title>Characterization of estradiol degrading bacteria Microbacterium sp. MZT7 and reveal degrading genes through genome analysis.</title>
        <authorList>
            <person name="Hao P."/>
            <person name="Gao Y."/>
        </authorList>
    </citation>
    <scope>NUCLEOTIDE SEQUENCE [LARGE SCALE GENOMIC DNA]</scope>
    <source>
        <strain evidence="4 5">MZT7</strain>
    </source>
</reference>
<keyword evidence="2" id="KW-0812">Transmembrane</keyword>
<dbReference type="SUPFAM" id="SSF50494">
    <property type="entry name" value="Trypsin-like serine proteases"/>
    <property type="match status" value="1"/>
</dbReference>
<keyword evidence="2" id="KW-1133">Transmembrane helix</keyword>
<dbReference type="InterPro" id="IPR009003">
    <property type="entry name" value="Peptidase_S1_PA"/>
</dbReference>
<feature type="region of interest" description="Disordered" evidence="1">
    <location>
        <begin position="627"/>
        <end position="650"/>
    </location>
</feature>
<dbReference type="Proteomes" id="UP001199642">
    <property type="component" value="Chromosome"/>
</dbReference>
<evidence type="ECO:0000313" key="5">
    <source>
        <dbReference type="Proteomes" id="UP001199642"/>
    </source>
</evidence>
<proteinExistence type="predicted"/>